<reference evidence="1" key="1">
    <citation type="journal article" date="2020" name="Nature">
        <title>Giant virus diversity and host interactions through global metagenomics.</title>
        <authorList>
            <person name="Schulz F."/>
            <person name="Roux S."/>
            <person name="Paez-Espino D."/>
            <person name="Jungbluth S."/>
            <person name="Walsh D.A."/>
            <person name="Denef V.J."/>
            <person name="McMahon K.D."/>
            <person name="Konstantinidis K.T."/>
            <person name="Eloe-Fadrosh E.A."/>
            <person name="Kyrpides N.C."/>
            <person name="Woyke T."/>
        </authorList>
    </citation>
    <scope>NUCLEOTIDE SEQUENCE</scope>
    <source>
        <strain evidence="1">GVMAG-M-3300009149-34</strain>
    </source>
</reference>
<protein>
    <submittedName>
        <fullName evidence="1">Uncharacterized protein</fullName>
    </submittedName>
</protein>
<dbReference type="AlphaFoldDB" id="A0A6C0EMQ5"/>
<dbReference type="EMBL" id="MN738895">
    <property type="protein sequence ID" value="QHT30327.1"/>
    <property type="molecule type" value="Genomic_DNA"/>
</dbReference>
<evidence type="ECO:0000313" key="1">
    <source>
        <dbReference type="EMBL" id="QHT30327.1"/>
    </source>
</evidence>
<sequence length="59" mass="6844">MNRKLLNEARKAMSRKKFLRKLVGDQSKSFRPNVSSDESRLVHTVPDKECINKLKSLSK</sequence>
<proteinExistence type="predicted"/>
<organism evidence="1">
    <name type="scientific">viral metagenome</name>
    <dbReference type="NCBI Taxonomy" id="1070528"/>
    <lineage>
        <taxon>unclassified sequences</taxon>
        <taxon>metagenomes</taxon>
        <taxon>organismal metagenomes</taxon>
    </lineage>
</organism>
<accession>A0A6C0EMQ5</accession>
<name>A0A6C0EMQ5_9ZZZZ</name>